<dbReference type="PANTHER" id="PTHR47316">
    <property type="entry name" value="FORKHEAD BOX PROTEIN H1"/>
    <property type="match status" value="1"/>
</dbReference>
<dbReference type="InterPro" id="IPR036388">
    <property type="entry name" value="WH-like_DNA-bd_sf"/>
</dbReference>
<gene>
    <name evidence="7" type="ORF">AB205_0128110</name>
</gene>
<feature type="region of interest" description="Disordered" evidence="5">
    <location>
        <begin position="212"/>
        <end position="254"/>
    </location>
</feature>
<keyword evidence="4" id="KW-0539">Nucleus</keyword>
<dbReference type="EMBL" id="KV941741">
    <property type="protein sequence ID" value="PIO27839.1"/>
    <property type="molecule type" value="Genomic_DNA"/>
</dbReference>
<evidence type="ECO:0000313" key="7">
    <source>
        <dbReference type="EMBL" id="PIO27839.1"/>
    </source>
</evidence>
<keyword evidence="3" id="KW-0804">Transcription</keyword>
<evidence type="ECO:0000256" key="3">
    <source>
        <dbReference type="ARBA" id="ARBA00023163"/>
    </source>
</evidence>
<organism evidence="7 8">
    <name type="scientific">Aquarana catesbeiana</name>
    <name type="common">American bullfrog</name>
    <name type="synonym">Rana catesbeiana</name>
    <dbReference type="NCBI Taxonomy" id="8400"/>
    <lineage>
        <taxon>Eukaryota</taxon>
        <taxon>Metazoa</taxon>
        <taxon>Chordata</taxon>
        <taxon>Craniata</taxon>
        <taxon>Vertebrata</taxon>
        <taxon>Euteleostomi</taxon>
        <taxon>Amphibia</taxon>
        <taxon>Batrachia</taxon>
        <taxon>Anura</taxon>
        <taxon>Neobatrachia</taxon>
        <taxon>Ranoidea</taxon>
        <taxon>Ranidae</taxon>
        <taxon>Aquarana</taxon>
    </lineage>
</organism>
<dbReference type="PROSITE" id="PS00658">
    <property type="entry name" value="FORK_HEAD_2"/>
    <property type="match status" value="1"/>
</dbReference>
<dbReference type="AlphaFoldDB" id="A0A2G9RIX1"/>
<comment type="subcellular location">
    <subcellularLocation>
        <location evidence="4">Nucleus</location>
    </subcellularLocation>
</comment>
<sequence>IVKEIEILFPFFKEDYIGWKDSVRHNLSSNRCFRKVLKDPGKPQGKGNFWTVDVTQIPLDAMKLQNTMMARSGPIPFVQDLSPYILHSLNYRAGEEVYQQMPSSSFSPASSLPLVDHSHQSNMISKLNTSFMIDSLLHDLQDVDLVDVSKSLEGRKNNSQSLPENIWPANPPLYNSNSRLFQRSSSPSASVPQSLYSSSCASLSTISPHSSDGDIIIPGNSPPRSCLATKHTREDNDLRSISSSDSDPERCEPPAKMPFLASDLPTSYTKGVPPNVVAPPNVLPFFPLSQFGYYNYGSSPYMSPTYWGLLSQPAKSHPEPPCPPAPSLDLDSMLRAVPPNKSVFDVLTSHPGDVVHPAFFRQYLIRSGQRLV</sequence>
<dbReference type="InterPro" id="IPR001766">
    <property type="entry name" value="Fork_head_dom"/>
</dbReference>
<keyword evidence="2 4" id="KW-0238">DNA-binding</keyword>
<dbReference type="GO" id="GO:0000976">
    <property type="term" value="F:transcription cis-regulatory region binding"/>
    <property type="evidence" value="ECO:0007669"/>
    <property type="project" value="TreeGrafter"/>
</dbReference>
<dbReference type="InterPro" id="IPR036390">
    <property type="entry name" value="WH_DNA-bd_sf"/>
</dbReference>
<proteinExistence type="predicted"/>
<feature type="non-terminal residue" evidence="7">
    <location>
        <position position="1"/>
    </location>
</feature>
<dbReference type="OrthoDB" id="5954824at2759"/>
<evidence type="ECO:0000256" key="4">
    <source>
        <dbReference type="PROSITE-ProRule" id="PRU00089"/>
    </source>
</evidence>
<evidence type="ECO:0000256" key="5">
    <source>
        <dbReference type="SAM" id="MobiDB-lite"/>
    </source>
</evidence>
<dbReference type="GO" id="GO:0032444">
    <property type="term" value="C:activin responsive factor complex"/>
    <property type="evidence" value="ECO:0007669"/>
    <property type="project" value="TreeGrafter"/>
</dbReference>
<protein>
    <recommendedName>
        <fullName evidence="6">Fork-head domain-containing protein</fullName>
    </recommendedName>
</protein>
<dbReference type="Gene3D" id="1.10.10.10">
    <property type="entry name" value="Winged helix-like DNA-binding domain superfamily/Winged helix DNA-binding domain"/>
    <property type="match status" value="1"/>
</dbReference>
<keyword evidence="1" id="KW-0805">Transcription regulation</keyword>
<feature type="domain" description="Fork-head" evidence="6">
    <location>
        <begin position="1"/>
        <end position="53"/>
    </location>
</feature>
<accession>A0A2G9RIX1</accession>
<keyword evidence="8" id="KW-1185">Reference proteome</keyword>
<dbReference type="InterPro" id="IPR030456">
    <property type="entry name" value="TF_fork_head_CS_2"/>
</dbReference>
<dbReference type="SUPFAM" id="SSF46785">
    <property type="entry name" value="Winged helix' DNA-binding domain"/>
    <property type="match status" value="1"/>
</dbReference>
<evidence type="ECO:0000256" key="2">
    <source>
        <dbReference type="ARBA" id="ARBA00023125"/>
    </source>
</evidence>
<dbReference type="PANTHER" id="PTHR47316:SF2">
    <property type="entry name" value="FORKHEAD BOX PROTEIN H1"/>
    <property type="match status" value="1"/>
</dbReference>
<dbReference type="GO" id="GO:0007179">
    <property type="term" value="P:transforming growth factor beta receptor signaling pathway"/>
    <property type="evidence" value="ECO:0007669"/>
    <property type="project" value="TreeGrafter"/>
</dbReference>
<dbReference type="PROSITE" id="PS50039">
    <property type="entry name" value="FORK_HEAD_3"/>
    <property type="match status" value="1"/>
</dbReference>
<evidence type="ECO:0000256" key="1">
    <source>
        <dbReference type="ARBA" id="ARBA00023015"/>
    </source>
</evidence>
<dbReference type="GO" id="GO:0001228">
    <property type="term" value="F:DNA-binding transcription activator activity, RNA polymerase II-specific"/>
    <property type="evidence" value="ECO:0007669"/>
    <property type="project" value="TreeGrafter"/>
</dbReference>
<evidence type="ECO:0000313" key="8">
    <source>
        <dbReference type="Proteomes" id="UP000228934"/>
    </source>
</evidence>
<dbReference type="InterPro" id="IPR052327">
    <property type="entry name" value="Activin_resp_transcr_regulator"/>
</dbReference>
<evidence type="ECO:0000259" key="6">
    <source>
        <dbReference type="PROSITE" id="PS50039"/>
    </source>
</evidence>
<feature type="DNA-binding region" description="Fork-head" evidence="4">
    <location>
        <begin position="1"/>
        <end position="53"/>
    </location>
</feature>
<dbReference type="SMART" id="SM00339">
    <property type="entry name" value="FH"/>
    <property type="match status" value="1"/>
</dbReference>
<dbReference type="Proteomes" id="UP000228934">
    <property type="component" value="Unassembled WGS sequence"/>
</dbReference>
<dbReference type="Pfam" id="PF00250">
    <property type="entry name" value="Forkhead"/>
    <property type="match status" value="1"/>
</dbReference>
<name>A0A2G9RIX1_AQUCT</name>
<reference evidence="8" key="1">
    <citation type="journal article" date="2017" name="Nat. Commun.">
        <title>The North American bullfrog draft genome provides insight into hormonal regulation of long noncoding RNA.</title>
        <authorList>
            <person name="Hammond S.A."/>
            <person name="Warren R.L."/>
            <person name="Vandervalk B.P."/>
            <person name="Kucuk E."/>
            <person name="Khan H."/>
            <person name="Gibb E.A."/>
            <person name="Pandoh P."/>
            <person name="Kirk H."/>
            <person name="Zhao Y."/>
            <person name="Jones M."/>
            <person name="Mungall A.J."/>
            <person name="Coope R."/>
            <person name="Pleasance S."/>
            <person name="Moore R.A."/>
            <person name="Holt R.A."/>
            <person name="Round J.M."/>
            <person name="Ohora S."/>
            <person name="Walle B.V."/>
            <person name="Veldhoen N."/>
            <person name="Helbing C.C."/>
            <person name="Birol I."/>
        </authorList>
    </citation>
    <scope>NUCLEOTIDE SEQUENCE [LARGE SCALE GENOMIC DNA]</scope>
</reference>